<proteinExistence type="predicted"/>
<reference evidence="1 2" key="1">
    <citation type="submission" date="2023-07" db="EMBL/GenBank/DDBJ databases">
        <title>Sequencing the genomes of 1000 actinobacteria strains.</title>
        <authorList>
            <person name="Klenk H.-P."/>
        </authorList>
    </citation>
    <scope>NUCLEOTIDE SEQUENCE [LARGE SCALE GENOMIC DNA]</scope>
    <source>
        <strain evidence="1 2">DSM 19426</strain>
    </source>
</reference>
<organism evidence="1 2">
    <name type="scientific">Nocardioides marmoribigeumensis</name>
    <dbReference type="NCBI Taxonomy" id="433649"/>
    <lineage>
        <taxon>Bacteria</taxon>
        <taxon>Bacillati</taxon>
        <taxon>Actinomycetota</taxon>
        <taxon>Actinomycetes</taxon>
        <taxon>Propionibacteriales</taxon>
        <taxon>Nocardioidaceae</taxon>
        <taxon>Nocardioides</taxon>
    </lineage>
</organism>
<dbReference type="RefSeq" id="WP_310306506.1">
    <property type="nucleotide sequence ID" value="NZ_BAAAPS010000006.1"/>
</dbReference>
<evidence type="ECO:0000313" key="1">
    <source>
        <dbReference type="EMBL" id="MDR7364652.1"/>
    </source>
</evidence>
<gene>
    <name evidence="1" type="ORF">J2S63_004205</name>
</gene>
<comment type="caution">
    <text evidence="1">The sequence shown here is derived from an EMBL/GenBank/DDBJ whole genome shotgun (WGS) entry which is preliminary data.</text>
</comment>
<sequence length="300" mass="32350">MDPDPHLPVLDRYRADVLRRLVETVLEERGEGIAGGGRALVGQEWFTEGSGTRHPLGQLAEALAPLDLSLWKGVIADHLSVAGPAVTPETLSDAEFRERLRVRLTARSHLAPSVADLAPDWLPGVAQELVLHLPGHVHTVTEADLAGHPSYADLVTEALAHTSALVEHVQGVTLPEQGTDRVTVVVGPEHFTATLATALPQLLHHATDEADWGHGVFVALPTRSKVLYRVVDGADAIGSLVRMFHQAQQAFDSEPGPVSPHVYWVHGDTWRQATGPDASGAPSILVREELEAEFARAAWL</sequence>
<evidence type="ECO:0000313" key="2">
    <source>
        <dbReference type="Proteomes" id="UP001183648"/>
    </source>
</evidence>
<dbReference type="EMBL" id="JAVDYG010000001">
    <property type="protein sequence ID" value="MDR7364652.1"/>
    <property type="molecule type" value="Genomic_DNA"/>
</dbReference>
<dbReference type="Proteomes" id="UP001183648">
    <property type="component" value="Unassembled WGS sequence"/>
</dbReference>
<protein>
    <submittedName>
        <fullName evidence="1">Uncharacterized protein</fullName>
    </submittedName>
</protein>
<name>A0ABU2C1W3_9ACTN</name>
<keyword evidence="2" id="KW-1185">Reference proteome</keyword>
<accession>A0ABU2C1W3</accession>